<gene>
    <name evidence="5" type="ORF">OCV65_09075</name>
</gene>
<protein>
    <submittedName>
        <fullName evidence="5">FadR family transcriptional regulator</fullName>
    </submittedName>
</protein>
<sequence>MAEYLKKINRSSVVQRVIDRLTEAIVSGELKPGDRIPTEMELAEQMGVARNSIREAVKILVYIGVLEIRRADGTFVCDGFSESLIDPMVYGIILNQQNEQELNELRTMIESGVMRLAIEKASDKELAELKEHLGVMKASMTQKNPNVDEVFEIDNKFHDMIADMGHNAMVLKINAITRVLTHSTRYYSVKGMLESGRGEELYEAHEEVYHILERRQMEGVYESIAGTYFLSAYEH</sequence>
<dbReference type="PRINTS" id="PR00035">
    <property type="entry name" value="HTHGNTR"/>
</dbReference>
<dbReference type="SMART" id="SM00895">
    <property type="entry name" value="FCD"/>
    <property type="match status" value="1"/>
</dbReference>
<evidence type="ECO:0000259" key="4">
    <source>
        <dbReference type="PROSITE" id="PS50949"/>
    </source>
</evidence>
<dbReference type="PROSITE" id="PS50949">
    <property type="entry name" value="HTH_GNTR"/>
    <property type="match status" value="1"/>
</dbReference>
<dbReference type="InterPro" id="IPR008920">
    <property type="entry name" value="TF_FadR/GntR_C"/>
</dbReference>
<keyword evidence="1" id="KW-0805">Transcription regulation</keyword>
<dbReference type="CDD" id="cd07377">
    <property type="entry name" value="WHTH_GntR"/>
    <property type="match status" value="1"/>
</dbReference>
<dbReference type="InterPro" id="IPR000524">
    <property type="entry name" value="Tscrpt_reg_HTH_GntR"/>
</dbReference>
<dbReference type="Pfam" id="PF07729">
    <property type="entry name" value="FCD"/>
    <property type="match status" value="1"/>
</dbReference>
<dbReference type="RefSeq" id="WP_262581783.1">
    <property type="nucleotide sequence ID" value="NZ_JAOQJV010000011.1"/>
</dbReference>
<dbReference type="InterPro" id="IPR036388">
    <property type="entry name" value="WH-like_DNA-bd_sf"/>
</dbReference>
<accession>A0ABT2S713</accession>
<dbReference type="EMBL" id="JAOQJV010000011">
    <property type="protein sequence ID" value="MCU6700380.1"/>
    <property type="molecule type" value="Genomic_DNA"/>
</dbReference>
<dbReference type="SUPFAM" id="SSF46785">
    <property type="entry name" value="Winged helix' DNA-binding domain"/>
    <property type="match status" value="1"/>
</dbReference>
<evidence type="ECO:0000313" key="6">
    <source>
        <dbReference type="Proteomes" id="UP001207605"/>
    </source>
</evidence>
<dbReference type="InterPro" id="IPR011711">
    <property type="entry name" value="GntR_C"/>
</dbReference>
<reference evidence="5 6" key="1">
    <citation type="journal article" date="2021" name="ISME Commun">
        <title>Automated analysis of genomic sequences facilitates high-throughput and comprehensive description of bacteria.</title>
        <authorList>
            <person name="Hitch T.C.A."/>
        </authorList>
    </citation>
    <scope>NUCLEOTIDE SEQUENCE [LARGE SCALE GENOMIC DNA]</scope>
    <source>
        <strain evidence="5 6">Sanger_02</strain>
    </source>
</reference>
<dbReference type="Gene3D" id="1.20.120.530">
    <property type="entry name" value="GntR ligand-binding domain-like"/>
    <property type="match status" value="1"/>
</dbReference>
<keyword evidence="2" id="KW-0238">DNA-binding</keyword>
<dbReference type="Gene3D" id="1.10.10.10">
    <property type="entry name" value="Winged helix-like DNA-binding domain superfamily/Winged helix DNA-binding domain"/>
    <property type="match status" value="1"/>
</dbReference>
<dbReference type="PANTHER" id="PTHR43537:SF5">
    <property type="entry name" value="UXU OPERON TRANSCRIPTIONAL REGULATOR"/>
    <property type="match status" value="1"/>
</dbReference>
<comment type="caution">
    <text evidence="5">The sequence shown here is derived from an EMBL/GenBank/DDBJ whole genome shotgun (WGS) entry which is preliminary data.</text>
</comment>
<dbReference type="Proteomes" id="UP001207605">
    <property type="component" value="Unassembled WGS sequence"/>
</dbReference>
<dbReference type="InterPro" id="IPR036390">
    <property type="entry name" value="WH_DNA-bd_sf"/>
</dbReference>
<keyword evidence="6" id="KW-1185">Reference proteome</keyword>
<organism evidence="5 6">
    <name type="scientific">Dorea ammoniilytica</name>
    <dbReference type="NCBI Taxonomy" id="2981788"/>
    <lineage>
        <taxon>Bacteria</taxon>
        <taxon>Bacillati</taxon>
        <taxon>Bacillota</taxon>
        <taxon>Clostridia</taxon>
        <taxon>Lachnospirales</taxon>
        <taxon>Lachnospiraceae</taxon>
        <taxon>Dorea</taxon>
    </lineage>
</organism>
<dbReference type="SMART" id="SM00345">
    <property type="entry name" value="HTH_GNTR"/>
    <property type="match status" value="1"/>
</dbReference>
<name>A0ABT2S713_9FIRM</name>
<evidence type="ECO:0000256" key="1">
    <source>
        <dbReference type="ARBA" id="ARBA00023015"/>
    </source>
</evidence>
<evidence type="ECO:0000256" key="3">
    <source>
        <dbReference type="ARBA" id="ARBA00023163"/>
    </source>
</evidence>
<feature type="domain" description="HTH gntR-type" evidence="4">
    <location>
        <begin position="11"/>
        <end position="79"/>
    </location>
</feature>
<keyword evidence="3" id="KW-0804">Transcription</keyword>
<proteinExistence type="predicted"/>
<evidence type="ECO:0000256" key="2">
    <source>
        <dbReference type="ARBA" id="ARBA00023125"/>
    </source>
</evidence>
<dbReference type="SUPFAM" id="SSF48008">
    <property type="entry name" value="GntR ligand-binding domain-like"/>
    <property type="match status" value="1"/>
</dbReference>
<dbReference type="PANTHER" id="PTHR43537">
    <property type="entry name" value="TRANSCRIPTIONAL REGULATOR, GNTR FAMILY"/>
    <property type="match status" value="1"/>
</dbReference>
<evidence type="ECO:0000313" key="5">
    <source>
        <dbReference type="EMBL" id="MCU6700380.1"/>
    </source>
</evidence>
<dbReference type="Pfam" id="PF00392">
    <property type="entry name" value="GntR"/>
    <property type="match status" value="1"/>
</dbReference>